<accession>A0A6D2K651</accession>
<name>A0A6D2K651_9BRAS</name>
<evidence type="ECO:0000313" key="2">
    <source>
        <dbReference type="EMBL" id="CAA7047589.1"/>
    </source>
</evidence>
<proteinExistence type="predicted"/>
<feature type="region of interest" description="Disordered" evidence="1">
    <location>
        <begin position="36"/>
        <end position="71"/>
    </location>
</feature>
<evidence type="ECO:0000313" key="3">
    <source>
        <dbReference type="EMBL" id="CAA7049979.1"/>
    </source>
</evidence>
<keyword evidence="4" id="KW-1185">Reference proteome</keyword>
<reference evidence="2 4" key="1">
    <citation type="submission" date="2020-01" db="EMBL/GenBank/DDBJ databases">
        <authorList>
            <person name="Mishra B."/>
        </authorList>
    </citation>
    <scope>NUCLEOTIDE SEQUENCE [LARGE SCALE GENOMIC DNA]</scope>
</reference>
<protein>
    <submittedName>
        <fullName evidence="2">Uncharacterized protein</fullName>
    </submittedName>
</protein>
<organism evidence="2 4">
    <name type="scientific">Microthlaspi erraticum</name>
    <dbReference type="NCBI Taxonomy" id="1685480"/>
    <lineage>
        <taxon>Eukaryota</taxon>
        <taxon>Viridiplantae</taxon>
        <taxon>Streptophyta</taxon>
        <taxon>Embryophyta</taxon>
        <taxon>Tracheophyta</taxon>
        <taxon>Spermatophyta</taxon>
        <taxon>Magnoliopsida</taxon>
        <taxon>eudicotyledons</taxon>
        <taxon>Gunneridae</taxon>
        <taxon>Pentapetalae</taxon>
        <taxon>rosids</taxon>
        <taxon>malvids</taxon>
        <taxon>Brassicales</taxon>
        <taxon>Brassicaceae</taxon>
        <taxon>Coluteocarpeae</taxon>
        <taxon>Microthlaspi</taxon>
    </lineage>
</organism>
<feature type="compositionally biased region" description="Low complexity" evidence="1">
    <location>
        <begin position="44"/>
        <end position="55"/>
    </location>
</feature>
<dbReference type="EMBL" id="CACVBM020001378">
    <property type="protein sequence ID" value="CAA7047589.1"/>
    <property type="molecule type" value="Genomic_DNA"/>
</dbReference>
<dbReference type="AlphaFoldDB" id="A0A6D2K651"/>
<sequence>MSQETARMQVRPTMLRRLYPHRVGIQVNRDWPVGCGPNARWGASQVPQVPSPQEQPKWKMGRPRKHPLHEQEPVVNFRTVWEPVRVAQGPRTLLEYHWDFAFAAE</sequence>
<gene>
    <name evidence="2" type="ORF">MERR_LOCUS34824</name>
    <name evidence="3" type="ORF">MERR_LOCUS37214</name>
</gene>
<evidence type="ECO:0000313" key="4">
    <source>
        <dbReference type="Proteomes" id="UP000467841"/>
    </source>
</evidence>
<evidence type="ECO:0000256" key="1">
    <source>
        <dbReference type="SAM" id="MobiDB-lite"/>
    </source>
</evidence>
<dbReference type="Proteomes" id="UP000467841">
    <property type="component" value="Unassembled WGS sequence"/>
</dbReference>
<dbReference type="EMBL" id="CACVBM020001433">
    <property type="protein sequence ID" value="CAA7049979.1"/>
    <property type="molecule type" value="Genomic_DNA"/>
</dbReference>